<evidence type="ECO:0000256" key="21">
    <source>
        <dbReference type="PIRSR" id="PIRSR038147-3"/>
    </source>
</evidence>
<keyword evidence="25" id="KW-1185">Reference proteome</keyword>
<feature type="binding site" evidence="21">
    <location>
        <position position="351"/>
    </location>
    <ligand>
        <name>Mg(2+)</name>
        <dbReference type="ChEBI" id="CHEBI:18420"/>
    </ligand>
</feature>
<feature type="compositionally biased region" description="Basic residues" evidence="22">
    <location>
        <begin position="586"/>
        <end position="607"/>
    </location>
</feature>
<dbReference type="InterPro" id="IPR017407">
    <property type="entry name" value="Ser/Thr_kinase_Rio1"/>
</dbReference>
<reference evidence="24 25" key="1">
    <citation type="submission" date="2018-07" db="EMBL/GenBank/DDBJ databases">
        <title>The complete nuclear genome of the prasinophyte Chloropicon primus (CCMP1205).</title>
        <authorList>
            <person name="Pombert J.-F."/>
            <person name="Otis C."/>
            <person name="Turmel M."/>
            <person name="Lemieux C."/>
        </authorList>
    </citation>
    <scope>NUCLEOTIDE SEQUENCE [LARGE SCALE GENOMIC DNA]</scope>
    <source>
        <strain evidence="24 25">CCMP1205</strain>
    </source>
</reference>
<dbReference type="InterPro" id="IPR011009">
    <property type="entry name" value="Kinase-like_dom_sf"/>
</dbReference>
<keyword evidence="6" id="KW-0963">Cytoplasm</keyword>
<gene>
    <name evidence="24" type="ORF">A3770_10p58770</name>
</gene>
<dbReference type="InterPro" id="IPR018934">
    <property type="entry name" value="RIO_dom"/>
</dbReference>
<comment type="cofactor">
    <cofactor evidence="1 21">
        <name>Mg(2+)</name>
        <dbReference type="ChEBI" id="CHEBI:18420"/>
    </cofactor>
</comment>
<keyword evidence="13" id="KW-0378">Hydrolase</keyword>
<evidence type="ECO:0000256" key="1">
    <source>
        <dbReference type="ARBA" id="ARBA00001946"/>
    </source>
</evidence>
<dbReference type="InterPro" id="IPR051272">
    <property type="entry name" value="RIO-type_Ser/Thr_kinase"/>
</dbReference>
<evidence type="ECO:0000313" key="24">
    <source>
        <dbReference type="EMBL" id="QDZ23359.1"/>
    </source>
</evidence>
<evidence type="ECO:0000256" key="17">
    <source>
        <dbReference type="ARBA" id="ARBA00048679"/>
    </source>
</evidence>
<evidence type="ECO:0000256" key="6">
    <source>
        <dbReference type="ARBA" id="ARBA00022490"/>
    </source>
</evidence>
<dbReference type="OrthoDB" id="205248at2759"/>
<comment type="subcellular location">
    <subcellularLocation>
        <location evidence="2">Cytoplasm</location>
    </subcellularLocation>
</comment>
<protein>
    <recommendedName>
        <fullName evidence="5 18">Serine/threonine-protein kinase RIO1</fullName>
        <ecNumber evidence="4 18">2.7.11.1</ecNumber>
    </recommendedName>
</protein>
<keyword evidence="15" id="KW-0460">Magnesium</keyword>
<dbReference type="PIRSF" id="PIRSF038147">
    <property type="entry name" value="Ser/Thr_PK_RIO1"/>
    <property type="match status" value="1"/>
</dbReference>
<sequence>MAEVSFEALASKFEEEEEEAEGGRGAEAGGEDEAEASSPQDGGQAERVEGERCYDYDYDEEEDYEEEDYGDEVDDSIMDALDWLDIQEDSGRTNGMGSYQGMGRRPNAQGGVGKPGASSSRVQGGGKQKILQPMSKQAHKLEGRVYTGKAVTNALKQAERDAYIHGAGGRSKDKADRATVEQALDPRTRMVLFKMLNRGLFNEIHGCVSTGKEANVYHAVGPEGNDMAVKVFKTSILVFKDRDRYVTGDWRFRRGYCKSNPRKMVKLWAEKETRNLIRLATAGIPCPTPIQLRLHVLVMSFIGRDGYAAPRLKDANLSKSKCREVYRELVIHMRTMYQKCKLVHGDLSEYNMLYHDGKVWIIDVSQSVDLDHPHAFDFLREDCLHVNTFFEKNGTKVIPKRDLFDFITDPVLKDDEVDEYLEALQKKIEAAPPMTDQEKVDEAVFHQAFIPRKMDEIADFERDLKKMQGATGSGEDKSDAARKVDGIYYQTILGMKQDLSGPRASAVDSKAKGKAGEVRPPNGGASAGSEEDSESQVSTDGESSGSDGEGSGGEQEWEERKKLTREEKKQLRKENKLKVKEENKEKRKHKIPKHIKKKKTKSKGRKR</sequence>
<dbReference type="GO" id="GO:0046872">
    <property type="term" value="F:metal ion binding"/>
    <property type="evidence" value="ECO:0007669"/>
    <property type="project" value="UniProtKB-KW"/>
</dbReference>
<proteinExistence type="inferred from homology"/>
<organism evidence="24 25">
    <name type="scientific">Chloropicon primus</name>
    <dbReference type="NCBI Taxonomy" id="1764295"/>
    <lineage>
        <taxon>Eukaryota</taxon>
        <taxon>Viridiplantae</taxon>
        <taxon>Chlorophyta</taxon>
        <taxon>Chloropicophyceae</taxon>
        <taxon>Chloropicales</taxon>
        <taxon>Chloropicaceae</taxon>
        <taxon>Chloropicon</taxon>
    </lineage>
</organism>
<evidence type="ECO:0000256" key="4">
    <source>
        <dbReference type="ARBA" id="ARBA00012513"/>
    </source>
</evidence>
<feature type="active site" description="4-aspartylphosphate intermediate" evidence="19">
    <location>
        <position position="363"/>
    </location>
</feature>
<dbReference type="InterPro" id="IPR018935">
    <property type="entry name" value="RIO_kinase_CS"/>
</dbReference>
<keyword evidence="11 18" id="KW-0547">Nucleotide-binding</keyword>
<feature type="compositionally biased region" description="Acidic residues" evidence="22">
    <location>
        <begin position="56"/>
        <end position="71"/>
    </location>
</feature>
<evidence type="ECO:0000256" key="16">
    <source>
        <dbReference type="ARBA" id="ARBA00047899"/>
    </source>
</evidence>
<evidence type="ECO:0000256" key="8">
    <source>
        <dbReference type="ARBA" id="ARBA00022527"/>
    </source>
</evidence>
<dbReference type="AlphaFoldDB" id="A0A5B8MRY7"/>
<keyword evidence="14 18" id="KW-0067">ATP-binding</keyword>
<feature type="active site" description="Proton acceptor" evidence="19">
    <location>
        <position position="346"/>
    </location>
</feature>
<evidence type="ECO:0000256" key="9">
    <source>
        <dbReference type="ARBA" id="ARBA00022679"/>
    </source>
</evidence>
<comment type="similarity">
    <text evidence="3 18">Belongs to the protein kinase superfamily. RIO-type Ser/Thr kinase family.</text>
</comment>
<feature type="compositionally biased region" description="Basic and acidic residues" evidence="22">
    <location>
        <begin position="44"/>
        <end position="55"/>
    </location>
</feature>
<name>A0A5B8MRY7_9CHLO</name>
<evidence type="ECO:0000256" key="11">
    <source>
        <dbReference type="ARBA" id="ARBA00022741"/>
    </source>
</evidence>
<dbReference type="GO" id="GO:0106310">
    <property type="term" value="F:protein serine kinase activity"/>
    <property type="evidence" value="ECO:0007669"/>
    <property type="project" value="RHEA"/>
</dbReference>
<feature type="region of interest" description="Disordered" evidence="22">
    <location>
        <begin position="104"/>
        <end position="127"/>
    </location>
</feature>
<dbReference type="Proteomes" id="UP000316726">
    <property type="component" value="Chromosome 10"/>
</dbReference>
<dbReference type="SUPFAM" id="SSF56112">
    <property type="entry name" value="Protein kinase-like (PK-like)"/>
    <property type="match status" value="1"/>
</dbReference>
<dbReference type="GO" id="GO:0042254">
    <property type="term" value="P:ribosome biogenesis"/>
    <property type="evidence" value="ECO:0007669"/>
    <property type="project" value="UniProtKB-KW"/>
</dbReference>
<keyword evidence="7" id="KW-0690">Ribosome biogenesis</keyword>
<evidence type="ECO:0000256" key="15">
    <source>
        <dbReference type="ARBA" id="ARBA00022842"/>
    </source>
</evidence>
<keyword evidence="8 18" id="KW-0723">Serine/threonine-protein kinase</keyword>
<dbReference type="PANTHER" id="PTHR45723">
    <property type="entry name" value="SERINE/THREONINE-PROTEIN KINASE RIO1"/>
    <property type="match status" value="1"/>
</dbReference>
<evidence type="ECO:0000256" key="18">
    <source>
        <dbReference type="PIRNR" id="PIRNR038147"/>
    </source>
</evidence>
<dbReference type="EC" id="2.7.11.1" evidence="4 18"/>
<feature type="binding site" evidence="20">
    <location>
        <position position="230"/>
    </location>
    <ligand>
        <name>ATP</name>
        <dbReference type="ChEBI" id="CHEBI:30616"/>
    </ligand>
</feature>
<evidence type="ECO:0000256" key="7">
    <source>
        <dbReference type="ARBA" id="ARBA00022517"/>
    </source>
</evidence>
<keyword evidence="12 18" id="KW-0418">Kinase</keyword>
<dbReference type="Gene3D" id="3.30.200.20">
    <property type="entry name" value="Phosphorylase Kinase, domain 1"/>
    <property type="match status" value="1"/>
</dbReference>
<dbReference type="Pfam" id="PF01163">
    <property type="entry name" value="RIO1"/>
    <property type="match status" value="1"/>
</dbReference>
<feature type="binding site" evidence="20">
    <location>
        <position position="300"/>
    </location>
    <ligand>
        <name>ATP</name>
        <dbReference type="ChEBI" id="CHEBI:30616"/>
    </ligand>
</feature>
<keyword evidence="9 18" id="KW-0808">Transferase</keyword>
<dbReference type="InterPro" id="IPR000687">
    <property type="entry name" value="RIO_kinase"/>
</dbReference>
<feature type="region of interest" description="Disordered" evidence="22">
    <location>
        <begin position="499"/>
        <end position="607"/>
    </location>
</feature>
<accession>A0A5B8MRY7</accession>
<comment type="catalytic activity">
    <reaction evidence="16 18">
        <text>L-threonyl-[protein] + ATP = O-phospho-L-threonyl-[protein] + ADP + H(+)</text>
        <dbReference type="Rhea" id="RHEA:46608"/>
        <dbReference type="Rhea" id="RHEA-COMP:11060"/>
        <dbReference type="Rhea" id="RHEA-COMP:11605"/>
        <dbReference type="ChEBI" id="CHEBI:15378"/>
        <dbReference type="ChEBI" id="CHEBI:30013"/>
        <dbReference type="ChEBI" id="CHEBI:30616"/>
        <dbReference type="ChEBI" id="CHEBI:61977"/>
        <dbReference type="ChEBI" id="CHEBI:456216"/>
        <dbReference type="EC" id="2.7.11.1"/>
    </reaction>
</comment>
<dbReference type="Gene3D" id="1.10.510.10">
    <property type="entry name" value="Transferase(Phosphotransferase) domain 1"/>
    <property type="match status" value="1"/>
</dbReference>
<evidence type="ECO:0000256" key="12">
    <source>
        <dbReference type="ARBA" id="ARBA00022777"/>
    </source>
</evidence>
<evidence type="ECO:0000256" key="5">
    <source>
        <dbReference type="ARBA" id="ARBA00016038"/>
    </source>
</evidence>
<feature type="binding site" evidence="20">
    <location>
        <position position="302"/>
    </location>
    <ligand>
        <name>ATP</name>
        <dbReference type="ChEBI" id="CHEBI:30616"/>
    </ligand>
</feature>
<dbReference type="GO" id="GO:0004674">
    <property type="term" value="F:protein serine/threonine kinase activity"/>
    <property type="evidence" value="ECO:0007669"/>
    <property type="project" value="UniProtKB-KW"/>
</dbReference>
<feature type="compositionally biased region" description="Basic and acidic residues" evidence="22">
    <location>
        <begin position="558"/>
        <end position="585"/>
    </location>
</feature>
<evidence type="ECO:0000256" key="13">
    <source>
        <dbReference type="ARBA" id="ARBA00022801"/>
    </source>
</evidence>
<comment type="catalytic activity">
    <reaction evidence="17 18">
        <text>L-seryl-[protein] + ATP = O-phospho-L-seryl-[protein] + ADP + H(+)</text>
        <dbReference type="Rhea" id="RHEA:17989"/>
        <dbReference type="Rhea" id="RHEA-COMP:9863"/>
        <dbReference type="Rhea" id="RHEA-COMP:11604"/>
        <dbReference type="ChEBI" id="CHEBI:15378"/>
        <dbReference type="ChEBI" id="CHEBI:29999"/>
        <dbReference type="ChEBI" id="CHEBI:30616"/>
        <dbReference type="ChEBI" id="CHEBI:83421"/>
        <dbReference type="ChEBI" id="CHEBI:456216"/>
        <dbReference type="EC" id="2.7.11.1"/>
    </reaction>
</comment>
<evidence type="ECO:0000313" key="25">
    <source>
        <dbReference type="Proteomes" id="UP000316726"/>
    </source>
</evidence>
<evidence type="ECO:0000256" key="20">
    <source>
        <dbReference type="PIRSR" id="PIRSR038147-2"/>
    </source>
</evidence>
<dbReference type="FunFam" id="3.30.200.20:FF:000148">
    <property type="entry name" value="Serine/threonine-protein kinase RIO1"/>
    <property type="match status" value="1"/>
</dbReference>
<evidence type="ECO:0000256" key="10">
    <source>
        <dbReference type="ARBA" id="ARBA00022723"/>
    </source>
</evidence>
<feature type="domain" description="RIO kinase" evidence="23">
    <location>
        <begin position="173"/>
        <end position="409"/>
    </location>
</feature>
<feature type="binding site" evidence="21">
    <location>
        <position position="363"/>
    </location>
    <ligand>
        <name>Mg(2+)</name>
        <dbReference type="ChEBI" id="CHEBI:18420"/>
    </ligand>
</feature>
<feature type="region of interest" description="Disordered" evidence="22">
    <location>
        <begin position="1"/>
        <end position="71"/>
    </location>
</feature>
<evidence type="ECO:0000256" key="19">
    <source>
        <dbReference type="PIRSR" id="PIRSR038147-1"/>
    </source>
</evidence>
<dbReference type="STRING" id="1764295.A0A5B8MRY7"/>
<evidence type="ECO:0000256" key="2">
    <source>
        <dbReference type="ARBA" id="ARBA00004496"/>
    </source>
</evidence>
<evidence type="ECO:0000256" key="14">
    <source>
        <dbReference type="ARBA" id="ARBA00022840"/>
    </source>
</evidence>
<dbReference type="SMART" id="SM00090">
    <property type="entry name" value="RIO"/>
    <property type="match status" value="1"/>
</dbReference>
<dbReference type="GO" id="GO:0005524">
    <property type="term" value="F:ATP binding"/>
    <property type="evidence" value="ECO:0007669"/>
    <property type="project" value="UniProtKB-KW"/>
</dbReference>
<evidence type="ECO:0000256" key="22">
    <source>
        <dbReference type="SAM" id="MobiDB-lite"/>
    </source>
</evidence>
<dbReference type="CDD" id="cd05147">
    <property type="entry name" value="RIO1_euk"/>
    <property type="match status" value="1"/>
</dbReference>
<dbReference type="PROSITE" id="PS01245">
    <property type="entry name" value="RIO1"/>
    <property type="match status" value="1"/>
</dbReference>
<keyword evidence="10" id="KW-0479">Metal-binding</keyword>
<dbReference type="GO" id="GO:0016787">
    <property type="term" value="F:hydrolase activity"/>
    <property type="evidence" value="ECO:0007669"/>
    <property type="project" value="UniProtKB-KW"/>
</dbReference>
<dbReference type="EMBL" id="CP031043">
    <property type="protein sequence ID" value="QDZ23359.1"/>
    <property type="molecule type" value="Genomic_DNA"/>
</dbReference>
<dbReference type="GO" id="GO:0005737">
    <property type="term" value="C:cytoplasm"/>
    <property type="evidence" value="ECO:0007669"/>
    <property type="project" value="UniProtKB-SubCell"/>
</dbReference>
<evidence type="ECO:0000259" key="23">
    <source>
        <dbReference type="SMART" id="SM00090"/>
    </source>
</evidence>
<evidence type="ECO:0000256" key="3">
    <source>
        <dbReference type="ARBA" id="ARBA00009196"/>
    </source>
</evidence>